<dbReference type="PANTHER" id="PTHR31751">
    <property type="entry name" value="SI:CH211-108C17.2-RELATED-RELATED"/>
    <property type="match status" value="1"/>
</dbReference>
<protein>
    <submittedName>
        <fullName evidence="2">Uncharacterized protein</fullName>
    </submittedName>
</protein>
<reference evidence="2" key="1">
    <citation type="journal article" date="2023" name="Front. Mar. Sci.">
        <title>A new Merluccius polli reference genome to investigate the effects of global change in West African waters.</title>
        <authorList>
            <person name="Mateo J.L."/>
            <person name="Blanco-Fernandez C."/>
            <person name="Garcia-Vazquez E."/>
            <person name="Machado-Schiaffino G."/>
        </authorList>
    </citation>
    <scope>NUCLEOTIDE SEQUENCE</scope>
    <source>
        <strain evidence="2">C29</strain>
        <tissue evidence="2">Fin</tissue>
    </source>
</reference>
<dbReference type="AlphaFoldDB" id="A0AA47MDM3"/>
<feature type="region of interest" description="Disordered" evidence="1">
    <location>
        <begin position="267"/>
        <end position="288"/>
    </location>
</feature>
<dbReference type="Proteomes" id="UP001174136">
    <property type="component" value="Unassembled WGS sequence"/>
</dbReference>
<gene>
    <name evidence="2" type="ORF">N1851_025352</name>
</gene>
<sequence length="329" mass="37089">MWAGILHHVTGVHEWALGACHHGPLSENRDKDWIQKGSVAHDALNEVVLDERWLREVVKFLGFRSTAELESFHNHILIKRFSFTPPVYSARTLLAGLDYNYHVHRPVQRKSDGSIGYGKVFNKKSRKWSLYTMKVDKDYAYIPDLQKAILRSRTTAHKGMPRQRTLRPDDPRELGVLCGVPPPSTEELLKTHISRGQSKEVTILPHNKLPVNSIPELFVVLAWMWSIFSSSQVIPDPPSHAKDSLMKDIKLLDSDQVFVPQRIQTLTSPPARPSAAATATSSPSAPSPPSRLFRGIFWFSRDSANPAASQRYAVGDVSVALRLRRGHRC</sequence>
<keyword evidence="3" id="KW-1185">Reference proteome</keyword>
<accession>A0AA47MDM3</accession>
<feature type="compositionally biased region" description="Low complexity" evidence="1">
    <location>
        <begin position="267"/>
        <end position="284"/>
    </location>
</feature>
<dbReference type="EMBL" id="JAOPHQ010004661">
    <property type="protein sequence ID" value="KAK0138329.1"/>
    <property type="molecule type" value="Genomic_DNA"/>
</dbReference>
<name>A0AA47MDM3_MERPO</name>
<evidence type="ECO:0000256" key="1">
    <source>
        <dbReference type="SAM" id="MobiDB-lite"/>
    </source>
</evidence>
<evidence type="ECO:0000313" key="3">
    <source>
        <dbReference type="Proteomes" id="UP001174136"/>
    </source>
</evidence>
<proteinExistence type="predicted"/>
<organism evidence="2 3">
    <name type="scientific">Merluccius polli</name>
    <name type="common">Benguela hake</name>
    <name type="synonym">Merluccius cadenati</name>
    <dbReference type="NCBI Taxonomy" id="89951"/>
    <lineage>
        <taxon>Eukaryota</taxon>
        <taxon>Metazoa</taxon>
        <taxon>Chordata</taxon>
        <taxon>Craniata</taxon>
        <taxon>Vertebrata</taxon>
        <taxon>Euteleostomi</taxon>
        <taxon>Actinopterygii</taxon>
        <taxon>Neopterygii</taxon>
        <taxon>Teleostei</taxon>
        <taxon>Neoteleostei</taxon>
        <taxon>Acanthomorphata</taxon>
        <taxon>Zeiogadaria</taxon>
        <taxon>Gadariae</taxon>
        <taxon>Gadiformes</taxon>
        <taxon>Gadoidei</taxon>
        <taxon>Merlucciidae</taxon>
        <taxon>Merluccius</taxon>
    </lineage>
</organism>
<evidence type="ECO:0000313" key="2">
    <source>
        <dbReference type="EMBL" id="KAK0138329.1"/>
    </source>
</evidence>
<comment type="caution">
    <text evidence="2">The sequence shown here is derived from an EMBL/GenBank/DDBJ whole genome shotgun (WGS) entry which is preliminary data.</text>
</comment>
<dbReference type="PANTHER" id="PTHR31751:SF7">
    <property type="entry name" value="THAP-TYPE DOMAIN-CONTAINING PROTEIN"/>
    <property type="match status" value="1"/>
</dbReference>